<dbReference type="InterPro" id="IPR050925">
    <property type="entry name" value="Rhomboid_protease_S54"/>
</dbReference>
<comment type="subcellular location">
    <subcellularLocation>
        <location evidence="1">Membrane</location>
        <topology evidence="1">Multi-pass membrane protein</topology>
    </subcellularLocation>
</comment>
<evidence type="ECO:0000256" key="3">
    <source>
        <dbReference type="ARBA" id="ARBA00022692"/>
    </source>
</evidence>
<keyword evidence="10" id="KW-1185">Reference proteome</keyword>
<evidence type="ECO:0000259" key="8">
    <source>
        <dbReference type="Pfam" id="PF01694"/>
    </source>
</evidence>
<dbReference type="OrthoDB" id="9813074at2"/>
<feature type="transmembrane region" description="Helical" evidence="7">
    <location>
        <begin position="140"/>
        <end position="163"/>
    </location>
</feature>
<dbReference type="SUPFAM" id="SSF144091">
    <property type="entry name" value="Rhomboid-like"/>
    <property type="match status" value="1"/>
</dbReference>
<evidence type="ECO:0000313" key="10">
    <source>
        <dbReference type="Proteomes" id="UP000176204"/>
    </source>
</evidence>
<evidence type="ECO:0000313" key="9">
    <source>
        <dbReference type="EMBL" id="SEH97856.1"/>
    </source>
</evidence>
<comment type="similarity">
    <text evidence="2">Belongs to the peptidase S54 family.</text>
</comment>
<dbReference type="AlphaFoldDB" id="A0A1H6M955"/>
<gene>
    <name evidence="9" type="ORF">PYTT_2249</name>
</gene>
<dbReference type="Gene3D" id="1.20.1540.10">
    <property type="entry name" value="Rhomboid-like"/>
    <property type="match status" value="1"/>
</dbReference>
<evidence type="ECO:0000256" key="7">
    <source>
        <dbReference type="SAM" id="Phobius"/>
    </source>
</evidence>
<keyword evidence="4" id="KW-0378">Hydrolase</keyword>
<evidence type="ECO:0000256" key="4">
    <source>
        <dbReference type="ARBA" id="ARBA00022801"/>
    </source>
</evidence>
<proteinExistence type="inferred from homology"/>
<name>A0A1H6M955_9BACT</name>
<dbReference type="PANTHER" id="PTHR43731">
    <property type="entry name" value="RHOMBOID PROTEASE"/>
    <property type="match status" value="1"/>
</dbReference>
<organism evidence="9 10">
    <name type="scientific">Akkermansia glycaniphila</name>
    <dbReference type="NCBI Taxonomy" id="1679444"/>
    <lineage>
        <taxon>Bacteria</taxon>
        <taxon>Pseudomonadati</taxon>
        <taxon>Verrucomicrobiota</taxon>
        <taxon>Verrucomicrobiia</taxon>
        <taxon>Verrucomicrobiales</taxon>
        <taxon>Akkermansiaceae</taxon>
        <taxon>Akkermansia</taxon>
    </lineage>
</organism>
<keyword evidence="6 7" id="KW-0472">Membrane</keyword>
<evidence type="ECO:0000256" key="6">
    <source>
        <dbReference type="ARBA" id="ARBA00023136"/>
    </source>
</evidence>
<dbReference type="KEGG" id="agl:PYTT_2249"/>
<dbReference type="RefSeq" id="WP_067777194.1">
    <property type="nucleotide sequence ID" value="NZ_JACVVN010000012.1"/>
</dbReference>
<feature type="transmembrane region" description="Helical" evidence="7">
    <location>
        <begin position="175"/>
        <end position="197"/>
    </location>
</feature>
<sequence length="230" mass="25605">MSFTRDVEADRIIKGLIAINVVVFVFGLMRQVPNMGGEPVPLPMVYGSYSFEDCFDLGEYWRLITYQFVHADMGHILFNMIALWIFGRAVCSMMGAFRFLLFYLGCGVVGALFSSLLMSQGLCMREELAALSEYIPFWKMIPMVGASGSIYGVIAAAAVMFPYARVALWFPPIEMSVRTFALVVLAVALVVIAMNWNNAGGEAGHLGGMLCGFAVMGIWVLYRKLTWNRR</sequence>
<evidence type="ECO:0000256" key="2">
    <source>
        <dbReference type="ARBA" id="ARBA00009045"/>
    </source>
</evidence>
<feature type="transmembrane region" description="Helical" evidence="7">
    <location>
        <begin position="68"/>
        <end position="87"/>
    </location>
</feature>
<feature type="domain" description="Peptidase S54 rhomboid" evidence="8">
    <location>
        <begin position="58"/>
        <end position="216"/>
    </location>
</feature>
<feature type="transmembrane region" description="Helical" evidence="7">
    <location>
        <begin position="203"/>
        <end position="222"/>
    </location>
</feature>
<keyword evidence="3 7" id="KW-0812">Transmembrane</keyword>
<dbReference type="Proteomes" id="UP000176204">
    <property type="component" value="Chromosome I"/>
</dbReference>
<feature type="transmembrane region" description="Helical" evidence="7">
    <location>
        <begin position="12"/>
        <end position="29"/>
    </location>
</feature>
<dbReference type="EMBL" id="LT629973">
    <property type="protein sequence ID" value="SEH97856.1"/>
    <property type="molecule type" value="Genomic_DNA"/>
</dbReference>
<dbReference type="Pfam" id="PF01694">
    <property type="entry name" value="Rhomboid"/>
    <property type="match status" value="1"/>
</dbReference>
<dbReference type="InterPro" id="IPR022764">
    <property type="entry name" value="Peptidase_S54_rhomboid_dom"/>
</dbReference>
<reference evidence="10" key="1">
    <citation type="submission" date="2016-09" db="EMBL/GenBank/DDBJ databases">
        <authorList>
            <person name="Koehorst J."/>
        </authorList>
    </citation>
    <scope>NUCLEOTIDE SEQUENCE [LARGE SCALE GENOMIC DNA]</scope>
</reference>
<protein>
    <submittedName>
        <fullName evidence="9">Peptidase s54 rhomboid domain</fullName>
    </submittedName>
</protein>
<dbReference type="GO" id="GO:0004252">
    <property type="term" value="F:serine-type endopeptidase activity"/>
    <property type="evidence" value="ECO:0007669"/>
    <property type="project" value="InterPro"/>
</dbReference>
<dbReference type="STRING" id="1679444.PYTT_2249"/>
<dbReference type="PANTHER" id="PTHR43731:SF14">
    <property type="entry name" value="PRESENILIN-ASSOCIATED RHOMBOID-LIKE PROTEIN, MITOCHONDRIAL"/>
    <property type="match status" value="1"/>
</dbReference>
<evidence type="ECO:0000256" key="5">
    <source>
        <dbReference type="ARBA" id="ARBA00022989"/>
    </source>
</evidence>
<dbReference type="GO" id="GO:0016020">
    <property type="term" value="C:membrane"/>
    <property type="evidence" value="ECO:0007669"/>
    <property type="project" value="UniProtKB-SubCell"/>
</dbReference>
<keyword evidence="5 7" id="KW-1133">Transmembrane helix</keyword>
<feature type="transmembrane region" description="Helical" evidence="7">
    <location>
        <begin position="99"/>
        <end position="120"/>
    </location>
</feature>
<dbReference type="InterPro" id="IPR035952">
    <property type="entry name" value="Rhomboid-like_sf"/>
</dbReference>
<evidence type="ECO:0000256" key="1">
    <source>
        <dbReference type="ARBA" id="ARBA00004141"/>
    </source>
</evidence>
<accession>A0A1H6M955</accession>